<gene>
    <name evidence="2" type="ORF">ANN_15847</name>
</gene>
<dbReference type="PANTHER" id="PTHR13338">
    <property type="entry name" value="UPF0240 PROTEIN"/>
    <property type="match status" value="1"/>
</dbReference>
<name>A0ABQ8SHS5_PERAM</name>
<comment type="caution">
    <text evidence="2">The sequence shown here is derived from an EMBL/GenBank/DDBJ whole genome shotgun (WGS) entry which is preliminary data.</text>
</comment>
<evidence type="ECO:0000256" key="1">
    <source>
        <dbReference type="SAM" id="MobiDB-lite"/>
    </source>
</evidence>
<evidence type="ECO:0000313" key="3">
    <source>
        <dbReference type="Proteomes" id="UP001148838"/>
    </source>
</evidence>
<dbReference type="Pfam" id="PF06784">
    <property type="entry name" value="UPF0240"/>
    <property type="match status" value="2"/>
</dbReference>
<protein>
    <submittedName>
        <fullName evidence="2">Uncharacterized protein</fullName>
    </submittedName>
</protein>
<feature type="compositionally biased region" description="Polar residues" evidence="1">
    <location>
        <begin position="245"/>
        <end position="254"/>
    </location>
</feature>
<accession>A0ABQ8SHS5</accession>
<feature type="compositionally biased region" description="Basic and acidic residues" evidence="1">
    <location>
        <begin position="257"/>
        <end position="269"/>
    </location>
</feature>
<dbReference type="Proteomes" id="UP001148838">
    <property type="component" value="Unassembled WGS sequence"/>
</dbReference>
<evidence type="ECO:0000313" key="2">
    <source>
        <dbReference type="EMBL" id="KAJ4433538.1"/>
    </source>
</evidence>
<dbReference type="EMBL" id="JAJSOF020000027">
    <property type="protein sequence ID" value="KAJ4433538.1"/>
    <property type="molecule type" value="Genomic_DNA"/>
</dbReference>
<feature type="region of interest" description="Disordered" evidence="1">
    <location>
        <begin position="245"/>
        <end position="269"/>
    </location>
</feature>
<keyword evidence="3" id="KW-1185">Reference proteome</keyword>
<organism evidence="2 3">
    <name type="scientific">Periplaneta americana</name>
    <name type="common">American cockroach</name>
    <name type="synonym">Blatta americana</name>
    <dbReference type="NCBI Taxonomy" id="6978"/>
    <lineage>
        <taxon>Eukaryota</taxon>
        <taxon>Metazoa</taxon>
        <taxon>Ecdysozoa</taxon>
        <taxon>Arthropoda</taxon>
        <taxon>Hexapoda</taxon>
        <taxon>Insecta</taxon>
        <taxon>Pterygota</taxon>
        <taxon>Neoptera</taxon>
        <taxon>Polyneoptera</taxon>
        <taxon>Dictyoptera</taxon>
        <taxon>Blattodea</taxon>
        <taxon>Blattoidea</taxon>
        <taxon>Blattidae</taxon>
        <taxon>Blattinae</taxon>
        <taxon>Periplaneta</taxon>
    </lineage>
</organism>
<sequence length="269" mass="31220">MGKVLSVMQRKANRFNVENRAHKVISMEKPKPAPRYPSTEQELETLKADYPQFLEQQYKKDSKLDDRLKQVFVRSQDPAVSNIYLAHLFYYVRMTLCSLVDEHLTHGKYGMDFAIRDDMPLLKAGTGSMFILHSTVLCSFQIVEESPIDSSRPLPQDRSAVEEPVYGYREPRMVPQGRFTLKQAIKFISDHQENPSTWTAAAIAKQYNINQDKLEKILFYYRTFQVHIPEKVGKKIPKKIEVEASETQSTQKLIQPQEEKLQHQENKGI</sequence>
<dbReference type="InterPro" id="IPR009622">
    <property type="entry name" value="NDUFAF4"/>
</dbReference>
<dbReference type="PANTHER" id="PTHR13338:SF4">
    <property type="entry name" value="NADH DEHYDROGENASE [UBIQUINONE] 1 ALPHA SUBCOMPLEX ASSEMBLY FACTOR 4"/>
    <property type="match status" value="1"/>
</dbReference>
<reference evidence="2 3" key="1">
    <citation type="journal article" date="2022" name="Allergy">
        <title>Genome assembly and annotation of Periplaneta americana reveal a comprehensive cockroach allergen profile.</title>
        <authorList>
            <person name="Wang L."/>
            <person name="Xiong Q."/>
            <person name="Saelim N."/>
            <person name="Wang L."/>
            <person name="Nong W."/>
            <person name="Wan A.T."/>
            <person name="Shi M."/>
            <person name="Liu X."/>
            <person name="Cao Q."/>
            <person name="Hui J.H.L."/>
            <person name="Sookrung N."/>
            <person name="Leung T.F."/>
            <person name="Tungtrongchitr A."/>
            <person name="Tsui S.K.W."/>
        </authorList>
    </citation>
    <scope>NUCLEOTIDE SEQUENCE [LARGE SCALE GENOMIC DNA]</scope>
    <source>
        <strain evidence="2">PWHHKU_190912</strain>
    </source>
</reference>
<proteinExistence type="predicted"/>